<dbReference type="GO" id="GO:0046294">
    <property type="term" value="P:formaldehyde catabolic process"/>
    <property type="evidence" value="ECO:0007669"/>
    <property type="project" value="TreeGrafter"/>
</dbReference>
<dbReference type="GO" id="GO:0003676">
    <property type="term" value="F:nucleic acid binding"/>
    <property type="evidence" value="ECO:0007669"/>
    <property type="project" value="InterPro"/>
</dbReference>
<name>A0A7J0GID8_9ERIC</name>
<dbReference type="GO" id="GO:0004523">
    <property type="term" value="F:RNA-DNA hybrid ribonuclease activity"/>
    <property type="evidence" value="ECO:0007669"/>
    <property type="project" value="InterPro"/>
</dbReference>
<dbReference type="InterPro" id="IPR044730">
    <property type="entry name" value="RNase_H-like_dom_plant"/>
</dbReference>
<protein>
    <submittedName>
        <fullName evidence="4">Zinc-binding alcohol dehydrogenase family protein</fullName>
    </submittedName>
</protein>
<keyword evidence="5" id="KW-1185">Reference proteome</keyword>
<evidence type="ECO:0000256" key="1">
    <source>
        <dbReference type="ARBA" id="ARBA00022723"/>
    </source>
</evidence>
<dbReference type="Pfam" id="PF13456">
    <property type="entry name" value="RVT_3"/>
    <property type="match status" value="1"/>
</dbReference>
<dbReference type="Proteomes" id="UP000585474">
    <property type="component" value="Unassembled WGS sequence"/>
</dbReference>
<dbReference type="Gene3D" id="3.40.50.720">
    <property type="entry name" value="NAD(P)-binding Rossmann-like Domain"/>
    <property type="match status" value="2"/>
</dbReference>
<feature type="domain" description="RNase H type-1" evidence="3">
    <location>
        <begin position="234"/>
        <end position="352"/>
    </location>
</feature>
<dbReference type="InterPro" id="IPR011032">
    <property type="entry name" value="GroES-like_sf"/>
</dbReference>
<organism evidence="4 5">
    <name type="scientific">Actinidia rufa</name>
    <dbReference type="NCBI Taxonomy" id="165716"/>
    <lineage>
        <taxon>Eukaryota</taxon>
        <taxon>Viridiplantae</taxon>
        <taxon>Streptophyta</taxon>
        <taxon>Embryophyta</taxon>
        <taxon>Tracheophyta</taxon>
        <taxon>Spermatophyta</taxon>
        <taxon>Magnoliopsida</taxon>
        <taxon>eudicotyledons</taxon>
        <taxon>Gunneridae</taxon>
        <taxon>Pentapetalae</taxon>
        <taxon>asterids</taxon>
        <taxon>Ericales</taxon>
        <taxon>Actinidiaceae</taxon>
        <taxon>Actinidia</taxon>
    </lineage>
</organism>
<dbReference type="GO" id="GO:0051903">
    <property type="term" value="F:S-(hydroxymethyl)glutathione dehydrogenase [NAD(P)+] activity"/>
    <property type="evidence" value="ECO:0007669"/>
    <property type="project" value="TreeGrafter"/>
</dbReference>
<dbReference type="Gene3D" id="3.90.180.10">
    <property type="entry name" value="Medium-chain alcohol dehydrogenases, catalytic domain"/>
    <property type="match status" value="1"/>
</dbReference>
<keyword evidence="2" id="KW-0862">Zinc</keyword>
<evidence type="ECO:0000313" key="5">
    <source>
        <dbReference type="Proteomes" id="UP000585474"/>
    </source>
</evidence>
<dbReference type="GO" id="GO:0008270">
    <property type="term" value="F:zinc ion binding"/>
    <property type="evidence" value="ECO:0007669"/>
    <property type="project" value="TreeGrafter"/>
</dbReference>
<dbReference type="PANTHER" id="PTHR43880">
    <property type="entry name" value="ALCOHOL DEHYDROGENASE"/>
    <property type="match status" value="1"/>
</dbReference>
<dbReference type="InterPro" id="IPR012337">
    <property type="entry name" value="RNaseH-like_sf"/>
</dbReference>
<evidence type="ECO:0000259" key="3">
    <source>
        <dbReference type="Pfam" id="PF13456"/>
    </source>
</evidence>
<dbReference type="CDD" id="cd06222">
    <property type="entry name" value="RNase_H_like"/>
    <property type="match status" value="1"/>
</dbReference>
<dbReference type="SUPFAM" id="SSF50129">
    <property type="entry name" value="GroES-like"/>
    <property type="match status" value="1"/>
</dbReference>
<dbReference type="EMBL" id="BJWL01000021">
    <property type="protein sequence ID" value="GFZ10502.1"/>
    <property type="molecule type" value="Genomic_DNA"/>
</dbReference>
<evidence type="ECO:0000256" key="2">
    <source>
        <dbReference type="ARBA" id="ARBA00022833"/>
    </source>
</evidence>
<reference evidence="4 5" key="1">
    <citation type="submission" date="2019-07" db="EMBL/GenBank/DDBJ databases">
        <title>De Novo Assembly of kiwifruit Actinidia rufa.</title>
        <authorList>
            <person name="Sugita-Konishi S."/>
            <person name="Sato K."/>
            <person name="Mori E."/>
            <person name="Abe Y."/>
            <person name="Kisaki G."/>
            <person name="Hamano K."/>
            <person name="Suezawa K."/>
            <person name="Otani M."/>
            <person name="Fukuda T."/>
            <person name="Manabe T."/>
            <person name="Gomi K."/>
            <person name="Tabuchi M."/>
            <person name="Akimitsu K."/>
            <person name="Kataoka I."/>
        </authorList>
    </citation>
    <scope>NUCLEOTIDE SEQUENCE [LARGE SCALE GENOMIC DNA]</scope>
    <source>
        <strain evidence="5">cv. Fuchu</strain>
    </source>
</reference>
<dbReference type="InterPro" id="IPR002156">
    <property type="entry name" value="RNaseH_domain"/>
</dbReference>
<proteinExistence type="predicted"/>
<dbReference type="OrthoDB" id="1906820at2759"/>
<dbReference type="InterPro" id="IPR036397">
    <property type="entry name" value="RNaseH_sf"/>
</dbReference>
<dbReference type="PANTHER" id="PTHR43880:SF7">
    <property type="entry name" value="ALCOHOL DEHYDROGENASE-LIKE 7"/>
    <property type="match status" value="1"/>
</dbReference>
<evidence type="ECO:0000313" key="4">
    <source>
        <dbReference type="EMBL" id="GFZ10502.1"/>
    </source>
</evidence>
<accession>A0A7J0GID8</accession>
<comment type="caution">
    <text evidence="4">The sequence shown here is derived from an EMBL/GenBank/DDBJ whole genome shotgun (WGS) entry which is preliminary data.</text>
</comment>
<sequence length="373" mass="41150">MFALLVLPLTSHPSYLCFMIQVGVVESTGEGVVELTDGDIVIPSDETSRFTGLKGETIYHFLYASSFSEYTVVDIAHLTKIDLAIPPNRACLLSCGVSTGVGAAWRSANVEAGSTVAIFGLGAIGLAAINGMTGGGADYCFECVGLASLVYEAYACCRKKSLFQEHFELFIMITWGIWFNRKNTTFGSHSRNPEEIANFVSEYLMEFKSVHNRIVVQNAEVLASDQKPPTYKANFDGALGSEGAAAIGFVILDRMGDIIATCMERFHNVVEVDHVQALGELQAARFAQYLGLSDLHMEGDSVSIIHAVNSYRKWESLLLIFACWPEVFQNRKYTTHVRRQGNQLGHRLARMALQMDGVEEGPDFIMHLVQQEH</sequence>
<keyword evidence="1" id="KW-0479">Metal-binding</keyword>
<dbReference type="SUPFAM" id="SSF53098">
    <property type="entry name" value="Ribonuclease H-like"/>
    <property type="match status" value="1"/>
</dbReference>
<dbReference type="Gene3D" id="3.30.420.10">
    <property type="entry name" value="Ribonuclease H-like superfamily/Ribonuclease H"/>
    <property type="match status" value="1"/>
</dbReference>
<dbReference type="InterPro" id="IPR036291">
    <property type="entry name" value="NAD(P)-bd_dom_sf"/>
</dbReference>
<dbReference type="SUPFAM" id="SSF51735">
    <property type="entry name" value="NAD(P)-binding Rossmann-fold domains"/>
    <property type="match status" value="1"/>
</dbReference>
<dbReference type="GO" id="GO:0005829">
    <property type="term" value="C:cytosol"/>
    <property type="evidence" value="ECO:0007669"/>
    <property type="project" value="TreeGrafter"/>
</dbReference>
<dbReference type="AlphaFoldDB" id="A0A7J0GID8"/>
<gene>
    <name evidence="4" type="ORF">Acr_21g0011010</name>
</gene>